<dbReference type="InterPro" id="IPR020479">
    <property type="entry name" value="HD_metazoa"/>
</dbReference>
<dbReference type="Pfam" id="PF00046">
    <property type="entry name" value="Homeodomain"/>
    <property type="match status" value="1"/>
</dbReference>
<dbReference type="OrthoDB" id="7549742at2759"/>
<gene>
    <name evidence="8" type="ORF">HICCMSTLAB_LOCUS5560</name>
</gene>
<evidence type="ECO:0000256" key="6">
    <source>
        <dbReference type="RuleBase" id="RU000682"/>
    </source>
</evidence>
<dbReference type="PANTHER" id="PTHR45664">
    <property type="entry name" value="PROTEIN ZERKNUELLT 1-RELATED"/>
    <property type="match status" value="1"/>
</dbReference>
<dbReference type="InterPro" id="IPR009057">
    <property type="entry name" value="Homeodomain-like_sf"/>
</dbReference>
<dbReference type="PROSITE" id="PS50071">
    <property type="entry name" value="HOMEOBOX_2"/>
    <property type="match status" value="1"/>
</dbReference>
<dbReference type="SUPFAM" id="SSF46689">
    <property type="entry name" value="Homeodomain-like"/>
    <property type="match status" value="1"/>
</dbReference>
<dbReference type="PANTHER" id="PTHR45664:SF12">
    <property type="entry name" value="PANCREAS_DUODENUM HOMEOBOX PROTEIN 1"/>
    <property type="match status" value="1"/>
</dbReference>
<feature type="domain" description="Homeobox" evidence="7">
    <location>
        <begin position="100"/>
        <end position="161"/>
    </location>
</feature>
<keyword evidence="3 5" id="KW-0371">Homeobox</keyword>
<dbReference type="SMART" id="SM00389">
    <property type="entry name" value="HOX"/>
    <property type="match status" value="1"/>
</dbReference>
<evidence type="ECO:0000256" key="5">
    <source>
        <dbReference type="PROSITE-ProRule" id="PRU00108"/>
    </source>
</evidence>
<feature type="DNA-binding region" description="Homeobox" evidence="5">
    <location>
        <begin position="102"/>
        <end position="162"/>
    </location>
</feature>
<dbReference type="GO" id="GO:0000978">
    <property type="term" value="F:RNA polymerase II cis-regulatory region sequence-specific DNA binding"/>
    <property type="evidence" value="ECO:0007669"/>
    <property type="project" value="TreeGrafter"/>
</dbReference>
<dbReference type="CDD" id="cd00086">
    <property type="entry name" value="homeodomain"/>
    <property type="match status" value="1"/>
</dbReference>
<organism evidence="8 9">
    <name type="scientific">Cotesia congregata</name>
    <name type="common">Parasitoid wasp</name>
    <name type="synonym">Apanteles congregatus</name>
    <dbReference type="NCBI Taxonomy" id="51543"/>
    <lineage>
        <taxon>Eukaryota</taxon>
        <taxon>Metazoa</taxon>
        <taxon>Ecdysozoa</taxon>
        <taxon>Arthropoda</taxon>
        <taxon>Hexapoda</taxon>
        <taxon>Insecta</taxon>
        <taxon>Pterygota</taxon>
        <taxon>Neoptera</taxon>
        <taxon>Endopterygota</taxon>
        <taxon>Hymenoptera</taxon>
        <taxon>Apocrita</taxon>
        <taxon>Ichneumonoidea</taxon>
        <taxon>Braconidae</taxon>
        <taxon>Microgastrinae</taxon>
        <taxon>Cotesia</taxon>
    </lineage>
</organism>
<dbReference type="InterPro" id="IPR000047">
    <property type="entry name" value="HTH_motif"/>
</dbReference>
<dbReference type="PRINTS" id="PR00031">
    <property type="entry name" value="HTHREPRESSR"/>
</dbReference>
<keyword evidence="2 5" id="KW-0238">DNA-binding</keyword>
<dbReference type="AlphaFoldDB" id="A0A8J2HDV7"/>
<keyword evidence="9" id="KW-1185">Reference proteome</keyword>
<evidence type="ECO:0000256" key="3">
    <source>
        <dbReference type="ARBA" id="ARBA00023155"/>
    </source>
</evidence>
<dbReference type="GO" id="GO:0045944">
    <property type="term" value="P:positive regulation of transcription by RNA polymerase II"/>
    <property type="evidence" value="ECO:0007669"/>
    <property type="project" value="UniProtKB-ARBA"/>
</dbReference>
<dbReference type="Proteomes" id="UP000786811">
    <property type="component" value="Unassembled WGS sequence"/>
</dbReference>
<evidence type="ECO:0000256" key="2">
    <source>
        <dbReference type="ARBA" id="ARBA00023125"/>
    </source>
</evidence>
<dbReference type="InterPro" id="IPR017970">
    <property type="entry name" value="Homeobox_CS"/>
</dbReference>
<sequence length="371" mass="42488">MATFFCNSGLNQEVFNNCGSEINQVIPSAELGVNPIMEFLVSENANCNYLTFNHGESFNHQKMIDQSSASTLNESDATCKVLDRESSTCKRRSSVKKEFNSKRRERTAFTNDQLLHLEKEFITQGKYLCRPKRIEVARDLGLNERQVKVWFQNRRMKDKKTGSVKDDKNEEKDLKTALPSTRIGCRKRHVEFKKEKTYQNTSLFASVPDPASALVIYGENQMHALNYSNYSPSDIHHHQLSSWNLNNRINYDMIQNPNYDNFNGPDGCIVGNSHPAAIYSDSYNWNYNLNNEHCSIPNGYANEIKAEETFYGHYPNDYIPNNDNHYPPGCNNQNADLNSNYSGSSPQSFDFNGFDDILVNDCSYLFSMVNI</sequence>
<evidence type="ECO:0000313" key="8">
    <source>
        <dbReference type="EMBL" id="CAG5090260.1"/>
    </source>
</evidence>
<proteinExistence type="predicted"/>
<protein>
    <submittedName>
        <fullName evidence="8">Similar to Homeobox protein Hox-A2 (Notophthalmus viridescens)</fullName>
    </submittedName>
</protein>
<evidence type="ECO:0000259" key="7">
    <source>
        <dbReference type="PROSITE" id="PS50071"/>
    </source>
</evidence>
<evidence type="ECO:0000256" key="4">
    <source>
        <dbReference type="ARBA" id="ARBA00023242"/>
    </source>
</evidence>
<dbReference type="GO" id="GO:0005634">
    <property type="term" value="C:nucleus"/>
    <property type="evidence" value="ECO:0007669"/>
    <property type="project" value="UniProtKB-SubCell"/>
</dbReference>
<dbReference type="EMBL" id="CAJNRD030001119">
    <property type="protein sequence ID" value="CAG5090260.1"/>
    <property type="molecule type" value="Genomic_DNA"/>
</dbReference>
<evidence type="ECO:0000313" key="9">
    <source>
        <dbReference type="Proteomes" id="UP000786811"/>
    </source>
</evidence>
<evidence type="ECO:0000256" key="1">
    <source>
        <dbReference type="ARBA" id="ARBA00004123"/>
    </source>
</evidence>
<keyword evidence="4 5" id="KW-0539">Nucleus</keyword>
<accession>A0A8J2HDV7</accession>
<dbReference type="InterPro" id="IPR001356">
    <property type="entry name" value="HD"/>
</dbReference>
<comment type="caution">
    <text evidence="8">The sequence shown here is derived from an EMBL/GenBank/DDBJ whole genome shotgun (WGS) entry which is preliminary data.</text>
</comment>
<reference evidence="8" key="1">
    <citation type="submission" date="2021-04" db="EMBL/GenBank/DDBJ databases">
        <authorList>
            <person name="Chebbi M.A.C M."/>
        </authorList>
    </citation>
    <scope>NUCLEOTIDE SEQUENCE</scope>
</reference>
<comment type="subcellular location">
    <subcellularLocation>
        <location evidence="1 5 6">Nucleus</location>
    </subcellularLocation>
</comment>
<dbReference type="Gene3D" id="1.10.10.60">
    <property type="entry name" value="Homeodomain-like"/>
    <property type="match status" value="1"/>
</dbReference>
<dbReference type="GO" id="GO:0000981">
    <property type="term" value="F:DNA-binding transcription factor activity, RNA polymerase II-specific"/>
    <property type="evidence" value="ECO:0007669"/>
    <property type="project" value="InterPro"/>
</dbReference>
<name>A0A8J2HDV7_COTCN</name>
<dbReference type="PRINTS" id="PR00024">
    <property type="entry name" value="HOMEOBOX"/>
</dbReference>
<dbReference type="PROSITE" id="PS00027">
    <property type="entry name" value="HOMEOBOX_1"/>
    <property type="match status" value="1"/>
</dbReference>